<dbReference type="InterPro" id="IPR012340">
    <property type="entry name" value="NA-bd_OB-fold"/>
</dbReference>
<keyword evidence="2" id="KW-0472">Membrane</keyword>
<dbReference type="HOGENOM" id="CLU_1122851_0_0_0"/>
<evidence type="ECO:0000313" key="3">
    <source>
        <dbReference type="EMBL" id="GAK55749.1"/>
    </source>
</evidence>
<sequence>MNTLLSFYIACAIFGVGVTIIDMLGILGDLFHEGDQGDDGDAGHDSDAGHDAADHGDMDAGVHGDHGSDAGHDAADHGDMDTGVHGEHGHGEHHGDEHGERGSVASHEQYQERYFLLQVLSTARSLVHFSVGFGPVGLVALATGRSPANSLAWSIPVGIITCVGGRLLRRIQRSELDSQLKEEDLIMEQGVVTVSIKNGQLGKVRIRLEGTYAERFARAKNPQDNFPVGTQIRIVDVAEDCVYVEQD</sequence>
<dbReference type="AlphaFoldDB" id="A0A081BTU4"/>
<feature type="transmembrane region" description="Helical" evidence="2">
    <location>
        <begin position="6"/>
        <end position="27"/>
    </location>
</feature>
<accession>A0A081BTU4</accession>
<feature type="compositionally biased region" description="Basic and acidic residues" evidence="1">
    <location>
        <begin position="37"/>
        <end position="101"/>
    </location>
</feature>
<dbReference type="GO" id="GO:0006508">
    <property type="term" value="P:proteolysis"/>
    <property type="evidence" value="ECO:0007669"/>
    <property type="project" value="UniProtKB-KW"/>
</dbReference>
<dbReference type="Proteomes" id="UP000030661">
    <property type="component" value="Unassembled WGS sequence"/>
</dbReference>
<evidence type="ECO:0000256" key="1">
    <source>
        <dbReference type="SAM" id="MobiDB-lite"/>
    </source>
</evidence>
<dbReference type="GO" id="GO:0008233">
    <property type="term" value="F:peptidase activity"/>
    <property type="evidence" value="ECO:0007669"/>
    <property type="project" value="UniProtKB-KW"/>
</dbReference>
<organism evidence="3">
    <name type="scientific">Vecturithrix granuli</name>
    <dbReference type="NCBI Taxonomy" id="1499967"/>
    <lineage>
        <taxon>Bacteria</taxon>
        <taxon>Candidatus Moduliflexota</taxon>
        <taxon>Candidatus Vecturitrichia</taxon>
        <taxon>Candidatus Vecturitrichales</taxon>
        <taxon>Candidatus Vecturitrichaceae</taxon>
        <taxon>Candidatus Vecturithrix</taxon>
    </lineage>
</organism>
<dbReference type="STRING" id="1499967.U27_02708"/>
<keyword evidence="2" id="KW-0812">Transmembrane</keyword>
<reference evidence="3" key="1">
    <citation type="journal article" date="2015" name="PeerJ">
        <title>First genomic representation of candidate bacterial phylum KSB3 points to enhanced environmental sensing as a trigger of wastewater bulking.</title>
        <authorList>
            <person name="Sekiguchi Y."/>
            <person name="Ohashi A."/>
            <person name="Parks D.H."/>
            <person name="Yamauchi T."/>
            <person name="Tyson G.W."/>
            <person name="Hugenholtz P."/>
        </authorList>
    </citation>
    <scope>NUCLEOTIDE SEQUENCE [LARGE SCALE GENOMIC DNA]</scope>
</reference>
<keyword evidence="4" id="KW-1185">Reference proteome</keyword>
<keyword evidence="3" id="KW-0645">Protease</keyword>
<dbReference type="EMBL" id="DF820464">
    <property type="protein sequence ID" value="GAK55749.1"/>
    <property type="molecule type" value="Genomic_DNA"/>
</dbReference>
<gene>
    <name evidence="3" type="ORF">U27_02708</name>
</gene>
<dbReference type="Gene3D" id="2.40.50.140">
    <property type="entry name" value="Nucleic acid-binding proteins"/>
    <property type="match status" value="1"/>
</dbReference>
<proteinExistence type="predicted"/>
<evidence type="ECO:0000313" key="4">
    <source>
        <dbReference type="Proteomes" id="UP000030661"/>
    </source>
</evidence>
<name>A0A081BTU4_VECG1</name>
<feature type="region of interest" description="Disordered" evidence="1">
    <location>
        <begin position="37"/>
        <end position="103"/>
    </location>
</feature>
<evidence type="ECO:0000256" key="2">
    <source>
        <dbReference type="SAM" id="Phobius"/>
    </source>
</evidence>
<keyword evidence="2" id="KW-1133">Transmembrane helix</keyword>
<keyword evidence="3" id="KW-0378">Hydrolase</keyword>
<protein>
    <submittedName>
        <fullName evidence="3">Membrane protein implicated in regulation of membrane protease activity</fullName>
    </submittedName>
</protein>